<proteinExistence type="predicted"/>
<dbReference type="InterPro" id="IPR001647">
    <property type="entry name" value="HTH_TetR"/>
</dbReference>
<dbReference type="EMBL" id="CANL01000078">
    <property type="protein sequence ID" value="CCM65638.1"/>
    <property type="molecule type" value="Genomic_DNA"/>
</dbReference>
<dbReference type="PRINTS" id="PR00455">
    <property type="entry name" value="HTHTETR"/>
</dbReference>
<dbReference type="Proteomes" id="UP000018291">
    <property type="component" value="Unassembled WGS sequence"/>
</dbReference>
<dbReference type="PROSITE" id="PS50977">
    <property type="entry name" value="HTH_TETR_2"/>
    <property type="match status" value="1"/>
</dbReference>
<dbReference type="STRING" id="1229780.BN381_80168"/>
<evidence type="ECO:0000256" key="2">
    <source>
        <dbReference type="PROSITE-ProRule" id="PRU00335"/>
    </source>
</evidence>
<dbReference type="Gene3D" id="1.10.10.60">
    <property type="entry name" value="Homeodomain-like"/>
    <property type="match status" value="1"/>
</dbReference>
<dbReference type="GO" id="GO:0003700">
    <property type="term" value="F:DNA-binding transcription factor activity"/>
    <property type="evidence" value="ECO:0007669"/>
    <property type="project" value="TreeGrafter"/>
</dbReference>
<name>R4Z4H5_9ACTN</name>
<gene>
    <name evidence="4" type="ORF">BN381_80168</name>
</gene>
<dbReference type="eggNOG" id="COG1309">
    <property type="taxonomic scope" value="Bacteria"/>
</dbReference>
<evidence type="ECO:0000313" key="5">
    <source>
        <dbReference type="Proteomes" id="UP000018291"/>
    </source>
</evidence>
<dbReference type="Gene3D" id="1.10.357.10">
    <property type="entry name" value="Tetracycline Repressor, domain 2"/>
    <property type="match status" value="1"/>
</dbReference>
<accession>R4Z4H5</accession>
<organism evidence="4 5">
    <name type="scientific">Candidatus Neomicrothrix parvicella RN1</name>
    <dbReference type="NCBI Taxonomy" id="1229780"/>
    <lineage>
        <taxon>Bacteria</taxon>
        <taxon>Bacillati</taxon>
        <taxon>Actinomycetota</taxon>
        <taxon>Acidimicrobiia</taxon>
        <taxon>Acidimicrobiales</taxon>
        <taxon>Microthrixaceae</taxon>
        <taxon>Candidatus Neomicrothrix</taxon>
    </lineage>
</organism>
<dbReference type="HOGENOM" id="CLU_083240_2_0_11"/>
<dbReference type="InterPro" id="IPR009057">
    <property type="entry name" value="Homeodomain-like_sf"/>
</dbReference>
<sequence>MPKITGDSIAEHVAAQETAVIGATVALFAERGAVNVTMADIAGEVGLARTSVYRYFPTKGAIVARWFETAIKPIIESGNRIAADDADPQLRLGRWVEAQLTFLAHDEHQAMIAAARDLDDMPEDVRLSIGARHRELYASLRRILGELSGPVDDAVVEARVLMITGLLAGFGDLLDTGMNEARCRAEMQRVARCIAG</sequence>
<dbReference type="RefSeq" id="WP_012230542.1">
    <property type="nucleotide sequence ID" value="NZ_HG422565.1"/>
</dbReference>
<feature type="DNA-binding region" description="H-T-H motif" evidence="2">
    <location>
        <begin position="37"/>
        <end position="56"/>
    </location>
</feature>
<dbReference type="OrthoDB" id="4709704at2"/>
<keyword evidence="5" id="KW-1185">Reference proteome</keyword>
<evidence type="ECO:0000313" key="4">
    <source>
        <dbReference type="EMBL" id="CCM65638.1"/>
    </source>
</evidence>
<protein>
    <recommendedName>
        <fullName evidence="3">HTH tetR-type domain-containing protein</fullName>
    </recommendedName>
</protein>
<comment type="caution">
    <text evidence="4">The sequence shown here is derived from an EMBL/GenBank/DDBJ whole genome shotgun (WGS) entry which is preliminary data.</text>
</comment>
<evidence type="ECO:0000259" key="3">
    <source>
        <dbReference type="PROSITE" id="PS50977"/>
    </source>
</evidence>
<dbReference type="PANTHER" id="PTHR30055:SF226">
    <property type="entry name" value="HTH-TYPE TRANSCRIPTIONAL REGULATOR PKSA"/>
    <property type="match status" value="1"/>
</dbReference>
<dbReference type="GO" id="GO:0000976">
    <property type="term" value="F:transcription cis-regulatory region binding"/>
    <property type="evidence" value="ECO:0007669"/>
    <property type="project" value="TreeGrafter"/>
</dbReference>
<keyword evidence="1 2" id="KW-0238">DNA-binding</keyword>
<evidence type="ECO:0000256" key="1">
    <source>
        <dbReference type="ARBA" id="ARBA00023125"/>
    </source>
</evidence>
<dbReference type="Pfam" id="PF00440">
    <property type="entry name" value="TetR_N"/>
    <property type="match status" value="1"/>
</dbReference>
<reference evidence="4 5" key="1">
    <citation type="journal article" date="2013" name="ISME J.">
        <title>Metabolic model for the filamentous 'Candidatus Microthrix parvicella' based on genomic and metagenomic analyses.</title>
        <authorList>
            <person name="Jon McIlroy S."/>
            <person name="Kristiansen R."/>
            <person name="Albertsen M."/>
            <person name="Michael Karst S."/>
            <person name="Rossetti S."/>
            <person name="Lund Nielsen J."/>
            <person name="Tandoi V."/>
            <person name="James Seviour R."/>
            <person name="Nielsen P.H."/>
        </authorList>
    </citation>
    <scope>NUCLEOTIDE SEQUENCE [LARGE SCALE GENOMIC DNA]</scope>
    <source>
        <strain evidence="4 5">RN1</strain>
    </source>
</reference>
<dbReference type="InterPro" id="IPR050109">
    <property type="entry name" value="HTH-type_TetR-like_transc_reg"/>
</dbReference>
<dbReference type="AlphaFoldDB" id="R4Z4H5"/>
<dbReference type="PANTHER" id="PTHR30055">
    <property type="entry name" value="HTH-TYPE TRANSCRIPTIONAL REGULATOR RUTR"/>
    <property type="match status" value="1"/>
</dbReference>
<dbReference type="SUPFAM" id="SSF46689">
    <property type="entry name" value="Homeodomain-like"/>
    <property type="match status" value="1"/>
</dbReference>
<feature type="domain" description="HTH tetR-type" evidence="3">
    <location>
        <begin position="14"/>
        <end position="74"/>
    </location>
</feature>